<dbReference type="PANTHER" id="PTHR22916">
    <property type="entry name" value="GLYCOSYLTRANSFERASE"/>
    <property type="match status" value="1"/>
</dbReference>
<gene>
    <name evidence="2" type="ORF">E9531_05870</name>
</gene>
<evidence type="ECO:0000259" key="1">
    <source>
        <dbReference type="Pfam" id="PF00535"/>
    </source>
</evidence>
<keyword evidence="3" id="KW-1185">Reference proteome</keyword>
<dbReference type="GO" id="GO:0016758">
    <property type="term" value="F:hexosyltransferase activity"/>
    <property type="evidence" value="ECO:0007669"/>
    <property type="project" value="UniProtKB-ARBA"/>
</dbReference>
<keyword evidence="2" id="KW-0808">Transferase</keyword>
<comment type="caution">
    <text evidence="2">The sequence shown here is derived from an EMBL/GenBank/DDBJ whole genome shotgun (WGS) entry which is preliminary data.</text>
</comment>
<evidence type="ECO:0000313" key="2">
    <source>
        <dbReference type="EMBL" id="THU03713.1"/>
    </source>
</evidence>
<dbReference type="InterPro" id="IPR029044">
    <property type="entry name" value="Nucleotide-diphossugar_trans"/>
</dbReference>
<dbReference type="Pfam" id="PF00535">
    <property type="entry name" value="Glycos_transf_2"/>
    <property type="match status" value="1"/>
</dbReference>
<protein>
    <submittedName>
        <fullName evidence="2">Glycosyltransferase family 2 protein</fullName>
    </submittedName>
</protein>
<reference evidence="2 3" key="1">
    <citation type="journal article" date="2015" name="Antonie Van Leeuwenhoek">
        <title>Lampropedia puyangensis sp. nov., isolated from symptomatic bark of Populus ? euramericana canker and emended description of Lampropedia hyalina (Ehrenberg 1832) Lee et al. 2004.</title>
        <authorList>
            <person name="Li Y."/>
            <person name="Wang T."/>
            <person name="Piao C.G."/>
            <person name="Wang L.F."/>
            <person name="Tian G.Z."/>
            <person name="Zhu T.H."/>
            <person name="Guo M.W."/>
        </authorList>
    </citation>
    <scope>NUCLEOTIDE SEQUENCE [LARGE SCALE GENOMIC DNA]</scope>
    <source>
        <strain evidence="2 3">2-bin</strain>
    </source>
</reference>
<dbReference type="CDD" id="cd00761">
    <property type="entry name" value="Glyco_tranf_GTA_type"/>
    <property type="match status" value="1"/>
</dbReference>
<dbReference type="Proteomes" id="UP000308917">
    <property type="component" value="Unassembled WGS sequence"/>
</dbReference>
<feature type="domain" description="Glycosyltransferase 2-like" evidence="1">
    <location>
        <begin position="7"/>
        <end position="133"/>
    </location>
</feature>
<dbReference type="AlphaFoldDB" id="A0A4S8F7X6"/>
<organism evidence="2 3">
    <name type="scientific">Lampropedia puyangensis</name>
    <dbReference type="NCBI Taxonomy" id="1330072"/>
    <lineage>
        <taxon>Bacteria</taxon>
        <taxon>Pseudomonadati</taxon>
        <taxon>Pseudomonadota</taxon>
        <taxon>Betaproteobacteria</taxon>
        <taxon>Burkholderiales</taxon>
        <taxon>Comamonadaceae</taxon>
        <taxon>Lampropedia</taxon>
    </lineage>
</organism>
<dbReference type="OrthoDB" id="9781367at2"/>
<dbReference type="EMBL" id="STFG01000004">
    <property type="protein sequence ID" value="THU03713.1"/>
    <property type="molecule type" value="Genomic_DNA"/>
</dbReference>
<dbReference type="InterPro" id="IPR001173">
    <property type="entry name" value="Glyco_trans_2-like"/>
</dbReference>
<proteinExistence type="predicted"/>
<dbReference type="RefSeq" id="WP_136572822.1">
    <property type="nucleotide sequence ID" value="NZ_STFG01000004.1"/>
</dbReference>
<accession>A0A4S8F7X6</accession>
<sequence>MTIPLLSVVIPTHNRPQFLPRAIESALQAAPDGDVEVIVVPNGPDESWKAVAASFKHEQRVQWHPIVKAHANAARNEGKRYAQSKYLWFLDDDDYLLEGATSLIALAEKESLEIASAPVDLVAHDGGFIKRLNLASTDDFVSSCLSPQRQTGFSFHIYLHLSIHDFWLDERVGIGQDTHWVHYLCQLRDWRWGKINASGYAWRQHSSPQISAAYGPSEHLKLQERLLWETIESLIRSHRLTDQRAHFAAQGMWSLVHAGFFMNPQHWYPVMKKVQQRFPGTYPEVAIYNKPLGRFIPPLALETLMLPKRWHNHLSRQRLVKQGVKNAWEF</sequence>
<name>A0A4S8F7X6_9BURK</name>
<dbReference type="Gene3D" id="3.90.550.10">
    <property type="entry name" value="Spore Coat Polysaccharide Biosynthesis Protein SpsA, Chain A"/>
    <property type="match status" value="1"/>
</dbReference>
<dbReference type="SUPFAM" id="SSF53448">
    <property type="entry name" value="Nucleotide-diphospho-sugar transferases"/>
    <property type="match status" value="1"/>
</dbReference>
<evidence type="ECO:0000313" key="3">
    <source>
        <dbReference type="Proteomes" id="UP000308917"/>
    </source>
</evidence>
<dbReference type="PANTHER" id="PTHR22916:SF3">
    <property type="entry name" value="UDP-GLCNAC:BETAGAL BETA-1,3-N-ACETYLGLUCOSAMINYLTRANSFERASE-LIKE PROTEIN 1"/>
    <property type="match status" value="1"/>
</dbReference>